<evidence type="ECO:0000256" key="1">
    <source>
        <dbReference type="ARBA" id="ARBA00022723"/>
    </source>
</evidence>
<evidence type="ECO:0000313" key="3">
    <source>
        <dbReference type="EMBL" id="AIE93690.1"/>
    </source>
</evidence>
<dbReference type="Gene3D" id="3.20.20.140">
    <property type="entry name" value="Metal-dependent hydrolases"/>
    <property type="match status" value="1"/>
</dbReference>
<sequence length="361" mass="39507">MTKPVSTNHQRLPSRREALRLLAIAAGASATAASTDRLVFASAAQQEFTTVDSPTFPANAVIRTLQGDVDPTALEDGATLFHEHVGRAEIDLAVEELRACAFDGLGCIVDAATGRRTDEQIEHLNAIAAQSDVRIIMAGGYFEDIGFAIYPVRVAAMSEDELVDELVSDATTQRWGAFGEIASSLEMRPDERKVHRAIARAHLQTGLPIFTHTPHESCPSCALEQMDVMEDIGVDMAHVVIGHMATIKAEHDPLSIHKAIAERGAFVGLDTLGHEMSRSDIPAADKVKMVMDLLDAGLENHILFSSDQGNVRQFKRYYGHGWSSVLMQFVPKLRYAGVPEETIRKILVDNPRRFLAFVPNS</sequence>
<dbReference type="PANTHER" id="PTHR10819:SF3">
    <property type="entry name" value="PHOSPHOTRIESTERASE-RELATED PROTEIN"/>
    <property type="match status" value="1"/>
</dbReference>
<evidence type="ECO:0000256" key="2">
    <source>
        <dbReference type="ARBA" id="ARBA00022801"/>
    </source>
</evidence>
<dbReference type="AlphaFoldDB" id="A0A075FPU3"/>
<accession>A0A075FPU3</accession>
<dbReference type="GO" id="GO:0016787">
    <property type="term" value="F:hydrolase activity"/>
    <property type="evidence" value="ECO:0007669"/>
    <property type="project" value="UniProtKB-KW"/>
</dbReference>
<keyword evidence="2" id="KW-0378">Hydrolase</keyword>
<dbReference type="PROSITE" id="PS51347">
    <property type="entry name" value="PHOSPHOTRIESTERASE_2"/>
    <property type="match status" value="1"/>
</dbReference>
<reference evidence="3" key="1">
    <citation type="journal article" date="2014" name="Genome Biol. Evol.">
        <title>Pangenome evidence for extensive interdomain horizontal transfer affecting lineage core and shell genes in uncultured planktonic thaumarchaeota and euryarchaeota.</title>
        <authorList>
            <person name="Deschamps P."/>
            <person name="Zivanovic Y."/>
            <person name="Moreira D."/>
            <person name="Rodriguez-Valera F."/>
            <person name="Lopez-Garcia P."/>
        </authorList>
    </citation>
    <scope>NUCLEOTIDE SEQUENCE</scope>
</reference>
<protein>
    <submittedName>
        <fullName evidence="3">Putative phosphotriesterase (PTER, php)</fullName>
    </submittedName>
</protein>
<name>A0A075FPU3_9ARCH</name>
<proteinExistence type="predicted"/>
<gene>
    <name evidence="3" type="primary">PTER</name>
    <name evidence="3" type="synonym">php</name>
</gene>
<dbReference type="SUPFAM" id="SSF51556">
    <property type="entry name" value="Metallo-dependent hydrolases"/>
    <property type="match status" value="1"/>
</dbReference>
<dbReference type="PROSITE" id="PS51318">
    <property type="entry name" value="TAT"/>
    <property type="match status" value="1"/>
</dbReference>
<dbReference type="InterPro" id="IPR032466">
    <property type="entry name" value="Metal_Hydrolase"/>
</dbReference>
<dbReference type="EMBL" id="KF900402">
    <property type="protein sequence ID" value="AIE93690.1"/>
    <property type="molecule type" value="Genomic_DNA"/>
</dbReference>
<dbReference type="InterPro" id="IPR006311">
    <property type="entry name" value="TAT_signal"/>
</dbReference>
<dbReference type="Pfam" id="PF02126">
    <property type="entry name" value="PTE"/>
    <property type="match status" value="1"/>
</dbReference>
<keyword evidence="1" id="KW-0479">Metal-binding</keyword>
<dbReference type="PANTHER" id="PTHR10819">
    <property type="entry name" value="PHOSPHOTRIESTERASE-RELATED"/>
    <property type="match status" value="1"/>
</dbReference>
<organism evidence="3">
    <name type="scientific">uncultured marine thaumarchaeote AD1000_39_D08</name>
    <dbReference type="NCBI Taxonomy" id="1455913"/>
    <lineage>
        <taxon>Archaea</taxon>
        <taxon>Nitrososphaerota</taxon>
        <taxon>environmental samples</taxon>
    </lineage>
</organism>
<dbReference type="InterPro" id="IPR001559">
    <property type="entry name" value="Phosphotriesterase"/>
</dbReference>
<dbReference type="GO" id="GO:0008270">
    <property type="term" value="F:zinc ion binding"/>
    <property type="evidence" value="ECO:0007669"/>
    <property type="project" value="InterPro"/>
</dbReference>